<keyword evidence="16" id="KW-0732">Signal</keyword>
<evidence type="ECO:0000313" key="19">
    <source>
        <dbReference type="Proteomes" id="UP001055153"/>
    </source>
</evidence>
<dbReference type="Gene3D" id="1.20.5.100">
    <property type="entry name" value="Cytochrome c1, transmembrane anchor, C-terminal"/>
    <property type="match status" value="1"/>
</dbReference>
<keyword evidence="19" id="KW-1185">Reference proteome</keyword>
<comment type="subcellular location">
    <subcellularLocation>
        <location evidence="1">Membrane</location>
    </subcellularLocation>
</comment>
<evidence type="ECO:0000256" key="1">
    <source>
        <dbReference type="ARBA" id="ARBA00004370"/>
    </source>
</evidence>
<evidence type="ECO:0000256" key="14">
    <source>
        <dbReference type="SAM" id="MobiDB-lite"/>
    </source>
</evidence>
<gene>
    <name evidence="18" type="primary">fbcH_2</name>
    <name evidence="18" type="ORF">GMJLKIPL_3802</name>
</gene>
<dbReference type="EMBL" id="BPQQ01000043">
    <property type="protein sequence ID" value="GJE01865.1"/>
    <property type="molecule type" value="Genomic_DNA"/>
</dbReference>
<dbReference type="PRINTS" id="PR00603">
    <property type="entry name" value="CYTOCHROMEC1"/>
</dbReference>
<evidence type="ECO:0000256" key="3">
    <source>
        <dbReference type="ARBA" id="ARBA00016165"/>
    </source>
</evidence>
<evidence type="ECO:0000256" key="11">
    <source>
        <dbReference type="ARBA" id="ARBA00023004"/>
    </source>
</evidence>
<feature type="chain" id="PRO_5045913183" description="Cytochrome c1" evidence="16">
    <location>
        <begin position="34"/>
        <end position="308"/>
    </location>
</feature>
<dbReference type="Pfam" id="PF02167">
    <property type="entry name" value="Cytochrom_C1"/>
    <property type="match status" value="1"/>
</dbReference>
<dbReference type="Gene3D" id="1.10.760.10">
    <property type="entry name" value="Cytochrome c-like domain"/>
    <property type="match status" value="1"/>
</dbReference>
<evidence type="ECO:0000256" key="8">
    <source>
        <dbReference type="ARBA" id="ARBA00022723"/>
    </source>
</evidence>
<keyword evidence="8 13" id="KW-0479">Metal-binding</keyword>
<keyword evidence="7 15" id="KW-0812">Transmembrane</keyword>
<reference evidence="18" key="1">
    <citation type="journal article" date="2021" name="Front. Microbiol.">
        <title>Comprehensive Comparative Genomics and Phenotyping of Methylobacterium Species.</title>
        <authorList>
            <person name="Alessa O."/>
            <person name="Ogura Y."/>
            <person name="Fujitani Y."/>
            <person name="Takami H."/>
            <person name="Hayashi T."/>
            <person name="Sahin N."/>
            <person name="Tani A."/>
        </authorList>
    </citation>
    <scope>NUCLEOTIDE SEQUENCE</scope>
    <source>
        <strain evidence="18">DSM 17168</strain>
    </source>
</reference>
<dbReference type="PROSITE" id="PS51007">
    <property type="entry name" value="CYTC"/>
    <property type="match status" value="1"/>
</dbReference>
<keyword evidence="6" id="KW-0679">Respiratory chain</keyword>
<evidence type="ECO:0000259" key="17">
    <source>
        <dbReference type="PROSITE" id="PS51007"/>
    </source>
</evidence>
<proteinExistence type="inferred from homology"/>
<comment type="similarity">
    <text evidence="2">Belongs to the cytochrome c family.</text>
</comment>
<keyword evidence="9" id="KW-0249">Electron transport</keyword>
<evidence type="ECO:0000256" key="7">
    <source>
        <dbReference type="ARBA" id="ARBA00022692"/>
    </source>
</evidence>
<evidence type="ECO:0000313" key="18">
    <source>
        <dbReference type="EMBL" id="GJE01865.1"/>
    </source>
</evidence>
<keyword evidence="5 13" id="KW-0349">Heme</keyword>
<dbReference type="InterPro" id="IPR021157">
    <property type="entry name" value="Cyt_c1_TM_anchor_C"/>
</dbReference>
<dbReference type="PANTHER" id="PTHR10266">
    <property type="entry name" value="CYTOCHROME C1"/>
    <property type="match status" value="1"/>
</dbReference>
<evidence type="ECO:0000256" key="2">
    <source>
        <dbReference type="ARBA" id="ARBA00006488"/>
    </source>
</evidence>
<dbReference type="SUPFAM" id="SSF46626">
    <property type="entry name" value="Cytochrome c"/>
    <property type="match status" value="1"/>
</dbReference>
<feature type="transmembrane region" description="Helical" evidence="15">
    <location>
        <begin position="267"/>
        <end position="285"/>
    </location>
</feature>
<evidence type="ECO:0000256" key="6">
    <source>
        <dbReference type="ARBA" id="ARBA00022660"/>
    </source>
</evidence>
<name>A0ABQ4SJE6_9HYPH</name>
<feature type="region of interest" description="Disordered" evidence="14">
    <location>
        <begin position="108"/>
        <end position="145"/>
    </location>
</feature>
<evidence type="ECO:0000256" key="5">
    <source>
        <dbReference type="ARBA" id="ARBA00022617"/>
    </source>
</evidence>
<dbReference type="Proteomes" id="UP001055153">
    <property type="component" value="Unassembled WGS sequence"/>
</dbReference>
<accession>A0ABQ4SJE6</accession>
<dbReference type="InterPro" id="IPR009056">
    <property type="entry name" value="Cyt_c-like_dom"/>
</dbReference>
<keyword evidence="4" id="KW-0813">Transport</keyword>
<reference evidence="18" key="2">
    <citation type="submission" date="2021-08" db="EMBL/GenBank/DDBJ databases">
        <authorList>
            <person name="Tani A."/>
            <person name="Ola A."/>
            <person name="Ogura Y."/>
            <person name="Katsura K."/>
            <person name="Hayashi T."/>
        </authorList>
    </citation>
    <scope>NUCLEOTIDE SEQUENCE</scope>
    <source>
        <strain evidence="18">DSM 17168</strain>
    </source>
</reference>
<evidence type="ECO:0000256" key="9">
    <source>
        <dbReference type="ARBA" id="ARBA00022982"/>
    </source>
</evidence>
<evidence type="ECO:0000256" key="15">
    <source>
        <dbReference type="SAM" id="Phobius"/>
    </source>
</evidence>
<evidence type="ECO:0000256" key="13">
    <source>
        <dbReference type="PROSITE-ProRule" id="PRU00433"/>
    </source>
</evidence>
<keyword evidence="12 15" id="KW-0472">Membrane</keyword>
<dbReference type="PANTHER" id="PTHR10266:SF3">
    <property type="entry name" value="CYTOCHROME C1, HEME PROTEIN, MITOCHONDRIAL"/>
    <property type="match status" value="1"/>
</dbReference>
<comment type="caution">
    <text evidence="18">The sequence shown here is derived from an EMBL/GenBank/DDBJ whole genome shotgun (WGS) entry which is preliminary data.</text>
</comment>
<sequence length="308" mass="33779">MTTPKRGIEGMMRTRALVAGLAAAILAATAAYADEGGPTPPREKWTFSGVFGTFDQAQLQRGFQVYREVCSSCHSLHYVRFRNLAEEGGPHFSASQVKALAAEYKVKDGPNDQGEMFERPGRPADKWPSPFPNDQAAAAANGGKAPPDLSLMAKARTFSRGGLWFVIDWLPFVGYTEQGPDYLHALLNGYKDSPPEGFQVPEGGHYNEYYPGHIIAMPKPLSDGQVTYPKGANGQPVVPETVDQYSRDVTAFLMWTAEPHLLARKELGLRAIIFLLVLAGLLYYVKKKIWSDVGGETHGLQPELHKTG</sequence>
<evidence type="ECO:0000256" key="10">
    <source>
        <dbReference type="ARBA" id="ARBA00022989"/>
    </source>
</evidence>
<keyword evidence="11 13" id="KW-0408">Iron</keyword>
<dbReference type="InterPro" id="IPR002326">
    <property type="entry name" value="Cyt_c1"/>
</dbReference>
<keyword evidence="10 15" id="KW-1133">Transmembrane helix</keyword>
<dbReference type="InterPro" id="IPR036909">
    <property type="entry name" value="Cyt_c-like_dom_sf"/>
</dbReference>
<evidence type="ECO:0000256" key="16">
    <source>
        <dbReference type="SAM" id="SignalP"/>
    </source>
</evidence>
<evidence type="ECO:0000256" key="4">
    <source>
        <dbReference type="ARBA" id="ARBA00022448"/>
    </source>
</evidence>
<feature type="signal peptide" evidence="16">
    <location>
        <begin position="1"/>
        <end position="33"/>
    </location>
</feature>
<dbReference type="SUPFAM" id="SSF81496">
    <property type="entry name" value="Cytochrome c1 subunit of cytochrome bc1 complex (Ubiquinol-cytochrome c reductase), transmembrane anchor"/>
    <property type="match status" value="1"/>
</dbReference>
<evidence type="ECO:0000256" key="12">
    <source>
        <dbReference type="ARBA" id="ARBA00023136"/>
    </source>
</evidence>
<feature type="domain" description="Cytochrome c" evidence="17">
    <location>
        <begin position="57"/>
        <end position="257"/>
    </location>
</feature>
<protein>
    <recommendedName>
        <fullName evidence="3">Cytochrome c1</fullName>
    </recommendedName>
</protein>
<organism evidence="18 19">
    <name type="scientific">Methylobacterium isbiliense</name>
    <dbReference type="NCBI Taxonomy" id="315478"/>
    <lineage>
        <taxon>Bacteria</taxon>
        <taxon>Pseudomonadati</taxon>
        <taxon>Pseudomonadota</taxon>
        <taxon>Alphaproteobacteria</taxon>
        <taxon>Hyphomicrobiales</taxon>
        <taxon>Methylobacteriaceae</taxon>
        <taxon>Methylobacterium</taxon>
    </lineage>
</organism>
<feature type="compositionally biased region" description="Basic and acidic residues" evidence="14">
    <location>
        <begin position="108"/>
        <end position="125"/>
    </location>
</feature>